<dbReference type="AlphaFoldDB" id="A0A2P2NEC7"/>
<dbReference type="EMBL" id="GGEC01060341">
    <property type="protein sequence ID" value="MBX40825.1"/>
    <property type="molecule type" value="Transcribed_RNA"/>
</dbReference>
<accession>A0A2P2NEC7</accession>
<proteinExistence type="predicted"/>
<evidence type="ECO:0000256" key="1">
    <source>
        <dbReference type="SAM" id="MobiDB-lite"/>
    </source>
</evidence>
<reference evidence="2" key="1">
    <citation type="submission" date="2018-02" db="EMBL/GenBank/DDBJ databases">
        <title>Rhizophora mucronata_Transcriptome.</title>
        <authorList>
            <person name="Meera S.P."/>
            <person name="Sreeshan A."/>
            <person name="Augustine A."/>
        </authorList>
    </citation>
    <scope>NUCLEOTIDE SEQUENCE</scope>
    <source>
        <tissue evidence="2">Leaf</tissue>
    </source>
</reference>
<protein>
    <submittedName>
        <fullName evidence="2">Uncharacterized protein</fullName>
    </submittedName>
</protein>
<feature type="compositionally biased region" description="Basic and acidic residues" evidence="1">
    <location>
        <begin position="9"/>
        <end position="22"/>
    </location>
</feature>
<feature type="region of interest" description="Disordered" evidence="1">
    <location>
        <begin position="1"/>
        <end position="53"/>
    </location>
</feature>
<name>A0A2P2NEC7_RHIMU</name>
<organism evidence="2">
    <name type="scientific">Rhizophora mucronata</name>
    <name type="common">Asiatic mangrove</name>
    <dbReference type="NCBI Taxonomy" id="61149"/>
    <lineage>
        <taxon>Eukaryota</taxon>
        <taxon>Viridiplantae</taxon>
        <taxon>Streptophyta</taxon>
        <taxon>Embryophyta</taxon>
        <taxon>Tracheophyta</taxon>
        <taxon>Spermatophyta</taxon>
        <taxon>Magnoliopsida</taxon>
        <taxon>eudicotyledons</taxon>
        <taxon>Gunneridae</taxon>
        <taxon>Pentapetalae</taxon>
        <taxon>rosids</taxon>
        <taxon>fabids</taxon>
        <taxon>Malpighiales</taxon>
        <taxon>Rhizophoraceae</taxon>
        <taxon>Rhizophora</taxon>
    </lineage>
</organism>
<sequence length="66" mass="7685">MHRLMGCREQQRNENKITKWKEQSPGGRVMPATGSYRPTTDPDPTRASTEADPFWLVTIDHSQQQW</sequence>
<evidence type="ECO:0000313" key="2">
    <source>
        <dbReference type="EMBL" id="MBX40825.1"/>
    </source>
</evidence>